<feature type="transmembrane region" description="Helical" evidence="1">
    <location>
        <begin position="187"/>
        <end position="207"/>
    </location>
</feature>
<evidence type="ECO:0000313" key="3">
    <source>
        <dbReference type="Proteomes" id="UP000688137"/>
    </source>
</evidence>
<reference evidence="2" key="1">
    <citation type="submission" date="2021-01" db="EMBL/GenBank/DDBJ databases">
        <authorList>
            <consortium name="Genoscope - CEA"/>
            <person name="William W."/>
        </authorList>
    </citation>
    <scope>NUCLEOTIDE SEQUENCE</scope>
</reference>
<dbReference type="OMA" id="IAAEFFF"/>
<dbReference type="Proteomes" id="UP000688137">
    <property type="component" value="Unassembled WGS sequence"/>
</dbReference>
<keyword evidence="1" id="KW-0812">Transmembrane</keyword>
<dbReference type="EMBL" id="CAJJDM010000046">
    <property type="protein sequence ID" value="CAD8071029.1"/>
    <property type="molecule type" value="Genomic_DNA"/>
</dbReference>
<gene>
    <name evidence="2" type="ORF">PPRIM_AZ9-3.1.T0460261</name>
</gene>
<sequence>MNKKNKNSKKESISQTIDQQSKVKSLAELEITQKLVFLRKILWTWFIWQSVIVLSCFLIYSKLPFLSSVQRLIDSDLLLMFFLCLTVILLYFGSSNIKQKQQKTSQLYLISVIITQTLLYSLITNKLVENSINFLLIHCMQLIVIANLILYFRNAIEINHLIYFKQMFWYSGFLIAAEFFFTKSTSINTIPGMIVIGSILGFGTFALRSIETLIDGKFNLNQEQTSLGSLLAYTNLLLPYRKSE</sequence>
<keyword evidence="1" id="KW-1133">Transmembrane helix</keyword>
<name>A0A8S1LUX2_PARPR</name>
<evidence type="ECO:0000256" key="1">
    <source>
        <dbReference type="SAM" id="Phobius"/>
    </source>
</evidence>
<protein>
    <submittedName>
        <fullName evidence="2">Uncharacterized protein</fullName>
    </submittedName>
</protein>
<accession>A0A8S1LUX2</accession>
<feature type="transmembrane region" description="Helical" evidence="1">
    <location>
        <begin position="72"/>
        <end position="93"/>
    </location>
</feature>
<feature type="transmembrane region" description="Helical" evidence="1">
    <location>
        <begin position="161"/>
        <end position="181"/>
    </location>
</feature>
<proteinExistence type="predicted"/>
<feature type="transmembrane region" description="Helical" evidence="1">
    <location>
        <begin position="105"/>
        <end position="123"/>
    </location>
</feature>
<dbReference type="AlphaFoldDB" id="A0A8S1LUX2"/>
<keyword evidence="1" id="KW-0472">Membrane</keyword>
<feature type="transmembrane region" description="Helical" evidence="1">
    <location>
        <begin position="135"/>
        <end position="152"/>
    </location>
</feature>
<evidence type="ECO:0000313" key="2">
    <source>
        <dbReference type="EMBL" id="CAD8071029.1"/>
    </source>
</evidence>
<feature type="transmembrane region" description="Helical" evidence="1">
    <location>
        <begin position="41"/>
        <end position="60"/>
    </location>
</feature>
<organism evidence="2 3">
    <name type="scientific">Paramecium primaurelia</name>
    <dbReference type="NCBI Taxonomy" id="5886"/>
    <lineage>
        <taxon>Eukaryota</taxon>
        <taxon>Sar</taxon>
        <taxon>Alveolata</taxon>
        <taxon>Ciliophora</taxon>
        <taxon>Intramacronucleata</taxon>
        <taxon>Oligohymenophorea</taxon>
        <taxon>Peniculida</taxon>
        <taxon>Parameciidae</taxon>
        <taxon>Paramecium</taxon>
    </lineage>
</organism>
<keyword evidence="3" id="KW-1185">Reference proteome</keyword>
<comment type="caution">
    <text evidence="2">The sequence shown here is derived from an EMBL/GenBank/DDBJ whole genome shotgun (WGS) entry which is preliminary data.</text>
</comment>